<feature type="domain" description="Protein kinase" evidence="7">
    <location>
        <begin position="761"/>
        <end position="1014"/>
    </location>
</feature>
<dbReference type="InterPro" id="IPR012677">
    <property type="entry name" value="Nucleotide-bd_a/b_plait_sf"/>
</dbReference>
<dbReference type="PROSITE" id="PS00108">
    <property type="entry name" value="PROTEIN_KINASE_ST"/>
    <property type="match status" value="1"/>
</dbReference>
<feature type="domain" description="RRM" evidence="8">
    <location>
        <begin position="604"/>
        <end position="692"/>
    </location>
</feature>
<dbReference type="InterPro" id="IPR003347">
    <property type="entry name" value="JmjC_dom"/>
</dbReference>
<evidence type="ECO:0000259" key="8">
    <source>
        <dbReference type="PROSITE" id="PS50102"/>
    </source>
</evidence>
<sequence length="1017" mass="115933">MTCISADAPTVRASTDNMKNFLSFVYMNEPLLKQYGAIKIAVPTEFQSAKKKNRIKLMTPSMTQQVMRLNQNDFIYSVDSVPCFNEKEQHQPSHLDEAGFWSSLSHFNYPQKISSVSKIPGASFFLKRVRRTDLDIHQLPRRSLLRLCDKNILRQFVPSLIRTHGPGAISPLASGRQRLLSFNYHHEGGVRYWYIVPANERNALERLFHHQKTSACLEHGCILMDPLMFDKYKIRYHRLIQQPNEIIIIGAGALSQSFTDDASWSETIDFALPSWLDDGHAQAQITCDCQLDKTSKSEIIDTKLFSRGIIQRYISSNLNYLTEETSSSYTDKPNLAMSDTALFSNISSGSFDLSSNQVADSCMWNSALEIEDIDDDRHLKLLKTAEEVSLHIASNGSSSSISSSSSDITAPHIYSTSFGSINDFYALSPPKDFYEDIMEASTSEPRCLSLQEIIDLLATPPSTITSTQCQTEELIDDHTNVMSSLSSLHSSTTVKSIENSKAFKNKRTKKNRNSYKTLVIHNMRNNVTSGDIRRHFVGCTKDTIKRSYMSSHLNYAFVLHRKRRDAEYNLRRPINSHVFGSNCYVEFMKEDFQLSRIYRNADVWNVMVKGVPIDVTETDLRNLFIGCHSMKFIPARIVDQRRPHLAPRTKHKVLYGYAFLYYTSIEEAVNVVKNADKFQISNQPLTVTFYDAMKSSWAQKKMAYLSQSVKHSHITLMGQEESGLMVPGAGNPPASLPSDWRYTIQTVVMERRLVPVNKDQYKFHAELGAGAFGSVYSARRISDHKPVAIKVVSLVTWSSADGEMLAESILTEIEMSKRLSRASNHVVRMFDFDFHRQSGLAFLVMELGQHDLEKRLKTQPRLSNAERKIIWRQLVSIAMVLHDNNIVHLDIKPQNLIVFPGNRIKLGDLGIAQKAYRHRVGSNGTWLYSAPEVTMAPRHHVAVNTSKSDVWSWGAVLYRMTYQEPPEYTPPCYRPPKNQHTYRDPQLVDVLRHTLVRDIRERADPPWLTRHPYTGTP</sequence>
<feature type="domain" description="JmjC" evidence="9">
    <location>
        <begin position="108"/>
        <end position="287"/>
    </location>
</feature>
<keyword evidence="5" id="KW-0694">RNA-binding</keyword>
<dbReference type="AlphaFoldDB" id="A0A817PQP8"/>
<evidence type="ECO:0000313" key="10">
    <source>
        <dbReference type="EMBL" id="CAF3172568.1"/>
    </source>
</evidence>
<dbReference type="InterPro" id="IPR017441">
    <property type="entry name" value="Protein_kinase_ATP_BS"/>
</dbReference>
<protein>
    <recommendedName>
        <fullName evidence="12">Protein kinase domain-containing protein</fullName>
    </recommendedName>
</protein>
<dbReference type="SUPFAM" id="SSF51197">
    <property type="entry name" value="Clavaminate synthase-like"/>
    <property type="match status" value="1"/>
</dbReference>
<comment type="caution">
    <text evidence="10">The sequence shown here is derived from an EMBL/GenBank/DDBJ whole genome shotgun (WGS) entry which is preliminary data.</text>
</comment>
<dbReference type="Gene3D" id="2.60.120.650">
    <property type="entry name" value="Cupin"/>
    <property type="match status" value="1"/>
</dbReference>
<keyword evidence="4 6" id="KW-0067">ATP-binding</keyword>
<dbReference type="Pfam" id="PF00069">
    <property type="entry name" value="Pkinase"/>
    <property type="match status" value="1"/>
</dbReference>
<dbReference type="SUPFAM" id="SSF54928">
    <property type="entry name" value="RNA-binding domain, RBD"/>
    <property type="match status" value="1"/>
</dbReference>
<keyword evidence="3" id="KW-0418">Kinase</keyword>
<dbReference type="PANTHER" id="PTHR24348:SF22">
    <property type="entry name" value="NON-SPECIFIC SERINE_THREONINE PROTEIN KINASE"/>
    <property type="match status" value="1"/>
</dbReference>
<reference evidence="10" key="1">
    <citation type="submission" date="2021-02" db="EMBL/GenBank/DDBJ databases">
        <authorList>
            <person name="Nowell W R."/>
        </authorList>
    </citation>
    <scope>NUCLEOTIDE SEQUENCE</scope>
</reference>
<dbReference type="InterPro" id="IPR045269">
    <property type="entry name" value="Atg1-like"/>
</dbReference>
<dbReference type="PROSITE" id="PS50011">
    <property type="entry name" value="PROTEIN_KINASE_DOM"/>
    <property type="match status" value="1"/>
</dbReference>
<dbReference type="GO" id="GO:0005776">
    <property type="term" value="C:autophagosome"/>
    <property type="evidence" value="ECO:0007669"/>
    <property type="project" value="TreeGrafter"/>
</dbReference>
<dbReference type="GO" id="GO:0000407">
    <property type="term" value="C:phagophore assembly site"/>
    <property type="evidence" value="ECO:0007669"/>
    <property type="project" value="TreeGrafter"/>
</dbReference>
<evidence type="ECO:0000256" key="2">
    <source>
        <dbReference type="ARBA" id="ARBA00022741"/>
    </source>
</evidence>
<dbReference type="InterPro" id="IPR000504">
    <property type="entry name" value="RRM_dom"/>
</dbReference>
<evidence type="ECO:0000259" key="7">
    <source>
        <dbReference type="PROSITE" id="PS50011"/>
    </source>
</evidence>
<dbReference type="CDD" id="cd00590">
    <property type="entry name" value="RRM_SF"/>
    <property type="match status" value="1"/>
</dbReference>
<name>A0A817PQP8_9BILA</name>
<dbReference type="EMBL" id="CAJNYD010000012">
    <property type="protein sequence ID" value="CAF3172568.1"/>
    <property type="molecule type" value="Genomic_DNA"/>
</dbReference>
<dbReference type="GO" id="GO:0005524">
    <property type="term" value="F:ATP binding"/>
    <property type="evidence" value="ECO:0007669"/>
    <property type="project" value="UniProtKB-UniRule"/>
</dbReference>
<dbReference type="InterPro" id="IPR011009">
    <property type="entry name" value="Kinase-like_dom_sf"/>
</dbReference>
<keyword evidence="1" id="KW-0808">Transferase</keyword>
<evidence type="ECO:0000313" key="11">
    <source>
        <dbReference type="Proteomes" id="UP000663833"/>
    </source>
</evidence>
<dbReference type="GO" id="GO:0016020">
    <property type="term" value="C:membrane"/>
    <property type="evidence" value="ECO:0007669"/>
    <property type="project" value="TreeGrafter"/>
</dbReference>
<dbReference type="PROSITE" id="PS50102">
    <property type="entry name" value="RRM"/>
    <property type="match status" value="1"/>
</dbReference>
<feature type="binding site" evidence="6">
    <location>
        <position position="790"/>
    </location>
    <ligand>
        <name>ATP</name>
        <dbReference type="ChEBI" id="CHEBI:30616"/>
    </ligand>
</feature>
<dbReference type="SUPFAM" id="SSF56112">
    <property type="entry name" value="Protein kinase-like (PK-like)"/>
    <property type="match status" value="1"/>
</dbReference>
<dbReference type="PANTHER" id="PTHR24348">
    <property type="entry name" value="SERINE/THREONINE-PROTEIN KINASE UNC-51-RELATED"/>
    <property type="match status" value="1"/>
</dbReference>
<evidence type="ECO:0000259" key="9">
    <source>
        <dbReference type="PROSITE" id="PS51184"/>
    </source>
</evidence>
<proteinExistence type="predicted"/>
<gene>
    <name evidence="10" type="ORF">LUA448_LOCUS503</name>
</gene>
<evidence type="ECO:0000256" key="1">
    <source>
        <dbReference type="ARBA" id="ARBA00022679"/>
    </source>
</evidence>
<dbReference type="Pfam" id="PF02373">
    <property type="entry name" value="JmjC"/>
    <property type="match status" value="1"/>
</dbReference>
<dbReference type="InterPro" id="IPR000719">
    <property type="entry name" value="Prot_kinase_dom"/>
</dbReference>
<dbReference type="GO" id="GO:0005829">
    <property type="term" value="C:cytosol"/>
    <property type="evidence" value="ECO:0007669"/>
    <property type="project" value="TreeGrafter"/>
</dbReference>
<evidence type="ECO:0008006" key="12">
    <source>
        <dbReference type="Google" id="ProtNLM"/>
    </source>
</evidence>
<dbReference type="GO" id="GO:0004674">
    <property type="term" value="F:protein serine/threonine kinase activity"/>
    <property type="evidence" value="ECO:0007669"/>
    <property type="project" value="InterPro"/>
</dbReference>
<dbReference type="PROSITE" id="PS51184">
    <property type="entry name" value="JMJC"/>
    <property type="match status" value="1"/>
</dbReference>
<dbReference type="GO" id="GO:0000045">
    <property type="term" value="P:autophagosome assembly"/>
    <property type="evidence" value="ECO:0007669"/>
    <property type="project" value="TreeGrafter"/>
</dbReference>
<evidence type="ECO:0000256" key="6">
    <source>
        <dbReference type="PROSITE-ProRule" id="PRU10141"/>
    </source>
</evidence>
<dbReference type="SMART" id="SM00558">
    <property type="entry name" value="JmjC"/>
    <property type="match status" value="1"/>
</dbReference>
<dbReference type="InterPro" id="IPR008271">
    <property type="entry name" value="Ser/Thr_kinase_AS"/>
</dbReference>
<dbReference type="PROSITE" id="PS00107">
    <property type="entry name" value="PROTEIN_KINASE_ATP"/>
    <property type="match status" value="1"/>
</dbReference>
<dbReference type="SMART" id="SM00360">
    <property type="entry name" value="RRM"/>
    <property type="match status" value="2"/>
</dbReference>
<dbReference type="GO" id="GO:0003723">
    <property type="term" value="F:RNA binding"/>
    <property type="evidence" value="ECO:0007669"/>
    <property type="project" value="UniProtKB-UniRule"/>
</dbReference>
<dbReference type="Proteomes" id="UP000663833">
    <property type="component" value="Unassembled WGS sequence"/>
</dbReference>
<organism evidence="10 11">
    <name type="scientific">Rotaria socialis</name>
    <dbReference type="NCBI Taxonomy" id="392032"/>
    <lineage>
        <taxon>Eukaryota</taxon>
        <taxon>Metazoa</taxon>
        <taxon>Spiralia</taxon>
        <taxon>Gnathifera</taxon>
        <taxon>Rotifera</taxon>
        <taxon>Eurotatoria</taxon>
        <taxon>Bdelloidea</taxon>
        <taxon>Philodinida</taxon>
        <taxon>Philodinidae</taxon>
        <taxon>Rotaria</taxon>
    </lineage>
</organism>
<dbReference type="InterPro" id="IPR035979">
    <property type="entry name" value="RBD_domain_sf"/>
</dbReference>
<keyword evidence="2 6" id="KW-0547">Nucleotide-binding</keyword>
<evidence type="ECO:0000256" key="4">
    <source>
        <dbReference type="ARBA" id="ARBA00022840"/>
    </source>
</evidence>
<dbReference type="Gene3D" id="3.30.70.330">
    <property type="match status" value="1"/>
</dbReference>
<evidence type="ECO:0000256" key="3">
    <source>
        <dbReference type="ARBA" id="ARBA00022777"/>
    </source>
</evidence>
<accession>A0A817PQP8</accession>
<dbReference type="SMART" id="SM00220">
    <property type="entry name" value="S_TKc"/>
    <property type="match status" value="1"/>
</dbReference>
<dbReference type="GO" id="GO:0010506">
    <property type="term" value="P:regulation of autophagy"/>
    <property type="evidence" value="ECO:0007669"/>
    <property type="project" value="InterPro"/>
</dbReference>
<evidence type="ECO:0000256" key="5">
    <source>
        <dbReference type="PROSITE-ProRule" id="PRU00176"/>
    </source>
</evidence>
<dbReference type="CDD" id="cd14014">
    <property type="entry name" value="STKc_PknB_like"/>
    <property type="match status" value="1"/>
</dbReference>
<dbReference type="Gene3D" id="1.10.510.10">
    <property type="entry name" value="Transferase(Phosphotransferase) domain 1"/>
    <property type="match status" value="1"/>
</dbReference>